<sequence>MADTNTHENRIPTTSTQLTPPEVDVKVPENQDLSQEPKPCSSADRREEDREEQRKIKREGGRDSIRESFFIKLYSRLDIIDLSAKRVLRDHFLGIESTIWWPKSVALKRAAKTIMLHSCDVENCEDKSATLVEKGEI</sequence>
<keyword evidence="3" id="KW-1185">Reference proteome</keyword>
<gene>
    <name evidence="2" type="ORF">pdam_00017974</name>
</gene>
<dbReference type="EMBL" id="RCHS01000475">
    <property type="protein sequence ID" value="RMX58639.1"/>
    <property type="molecule type" value="Genomic_DNA"/>
</dbReference>
<evidence type="ECO:0000313" key="3">
    <source>
        <dbReference type="Proteomes" id="UP000275408"/>
    </source>
</evidence>
<accession>A0A3M6UYH3</accession>
<evidence type="ECO:0000313" key="2">
    <source>
        <dbReference type="EMBL" id="RMX58639.1"/>
    </source>
</evidence>
<comment type="caution">
    <text evidence="2">The sequence shown here is derived from an EMBL/GenBank/DDBJ whole genome shotgun (WGS) entry which is preliminary data.</text>
</comment>
<feature type="compositionally biased region" description="Basic and acidic residues" evidence="1">
    <location>
        <begin position="43"/>
        <end position="61"/>
    </location>
</feature>
<evidence type="ECO:0000256" key="1">
    <source>
        <dbReference type="SAM" id="MobiDB-lite"/>
    </source>
</evidence>
<dbReference type="Proteomes" id="UP000275408">
    <property type="component" value="Unassembled WGS sequence"/>
</dbReference>
<dbReference type="AlphaFoldDB" id="A0A3M6UYH3"/>
<name>A0A3M6UYH3_POCDA</name>
<proteinExistence type="predicted"/>
<organism evidence="2 3">
    <name type="scientific">Pocillopora damicornis</name>
    <name type="common">Cauliflower coral</name>
    <name type="synonym">Millepora damicornis</name>
    <dbReference type="NCBI Taxonomy" id="46731"/>
    <lineage>
        <taxon>Eukaryota</taxon>
        <taxon>Metazoa</taxon>
        <taxon>Cnidaria</taxon>
        <taxon>Anthozoa</taxon>
        <taxon>Hexacorallia</taxon>
        <taxon>Scleractinia</taxon>
        <taxon>Astrocoeniina</taxon>
        <taxon>Pocilloporidae</taxon>
        <taxon>Pocillopora</taxon>
    </lineage>
</organism>
<protein>
    <submittedName>
        <fullName evidence="2">Uncharacterized protein</fullName>
    </submittedName>
</protein>
<feature type="compositionally biased region" description="Basic and acidic residues" evidence="1">
    <location>
        <begin position="1"/>
        <end position="10"/>
    </location>
</feature>
<reference evidence="2 3" key="1">
    <citation type="journal article" date="2018" name="Sci. Rep.">
        <title>Comparative analysis of the Pocillopora damicornis genome highlights role of immune system in coral evolution.</title>
        <authorList>
            <person name="Cunning R."/>
            <person name="Bay R.A."/>
            <person name="Gillette P."/>
            <person name="Baker A.C."/>
            <person name="Traylor-Knowles N."/>
        </authorList>
    </citation>
    <scope>NUCLEOTIDE SEQUENCE [LARGE SCALE GENOMIC DNA]</scope>
    <source>
        <strain evidence="2">RSMAS</strain>
        <tissue evidence="2">Whole animal</tissue>
    </source>
</reference>
<feature type="region of interest" description="Disordered" evidence="1">
    <location>
        <begin position="1"/>
        <end position="61"/>
    </location>
</feature>